<keyword evidence="1" id="KW-1015">Disulfide bond</keyword>
<protein>
    <recommendedName>
        <fullName evidence="2">Thioredoxin</fullName>
    </recommendedName>
</protein>
<name>U6KWY8_EIMTE</name>
<feature type="domain" description="Thioredoxin" evidence="3">
    <location>
        <begin position="1"/>
        <end position="106"/>
    </location>
</feature>
<dbReference type="GeneID" id="25255950"/>
<dbReference type="InterPro" id="IPR036249">
    <property type="entry name" value="Thioredoxin-like_sf"/>
</dbReference>
<dbReference type="Pfam" id="PF00085">
    <property type="entry name" value="Thioredoxin"/>
    <property type="match status" value="1"/>
</dbReference>
<dbReference type="VEuPathDB" id="ToxoDB:ETH2_1529700"/>
<evidence type="ECO:0000256" key="1">
    <source>
        <dbReference type="ARBA" id="ARBA00023157"/>
    </source>
</evidence>
<evidence type="ECO:0000313" key="5">
    <source>
        <dbReference type="Proteomes" id="UP000030747"/>
    </source>
</evidence>
<dbReference type="OrthoDB" id="2121326at2759"/>
<sequence>MPSQLVKSAQEYDAATQEGTVVVTFFATWNGPSRQIKPFVEEQSNKKEYANFKFVQVDADECPELTEREDVSSMPTLKIYKNGKCIQNLAGANVNTVSECLKKLIQAN</sequence>
<dbReference type="InterPro" id="IPR013766">
    <property type="entry name" value="Thioredoxin_domain"/>
</dbReference>
<dbReference type="EMBL" id="HG675627">
    <property type="protein sequence ID" value="CDJ41428.1"/>
    <property type="molecule type" value="Genomic_DNA"/>
</dbReference>
<dbReference type="PANTHER" id="PTHR46115">
    <property type="entry name" value="THIOREDOXIN-LIKE PROTEIN 1"/>
    <property type="match status" value="1"/>
</dbReference>
<organism evidence="4 5">
    <name type="scientific">Eimeria tenella</name>
    <name type="common">Coccidian parasite</name>
    <dbReference type="NCBI Taxonomy" id="5802"/>
    <lineage>
        <taxon>Eukaryota</taxon>
        <taxon>Sar</taxon>
        <taxon>Alveolata</taxon>
        <taxon>Apicomplexa</taxon>
        <taxon>Conoidasida</taxon>
        <taxon>Coccidia</taxon>
        <taxon>Eucoccidiorida</taxon>
        <taxon>Eimeriorina</taxon>
        <taxon>Eimeriidae</taxon>
        <taxon>Eimeria</taxon>
    </lineage>
</organism>
<dbReference type="SUPFAM" id="SSF52833">
    <property type="entry name" value="Thioredoxin-like"/>
    <property type="match status" value="1"/>
</dbReference>
<dbReference type="Proteomes" id="UP000030747">
    <property type="component" value="Unassembled WGS sequence"/>
</dbReference>
<evidence type="ECO:0000256" key="2">
    <source>
        <dbReference type="PIRNR" id="PIRNR000077"/>
    </source>
</evidence>
<dbReference type="OMA" id="QVDADEC"/>
<dbReference type="GO" id="GO:0015035">
    <property type="term" value="F:protein-disulfide reductase activity"/>
    <property type="evidence" value="ECO:0007669"/>
    <property type="project" value="InterPro"/>
</dbReference>
<dbReference type="PROSITE" id="PS51352">
    <property type="entry name" value="THIOREDOXIN_2"/>
    <property type="match status" value="1"/>
</dbReference>
<dbReference type="VEuPathDB" id="ToxoDB:ETH_00034420"/>
<keyword evidence="5" id="KW-1185">Reference proteome</keyword>
<proteinExistence type="inferred from homology"/>
<gene>
    <name evidence="4" type="ORF">ETH_00034420</name>
</gene>
<dbReference type="Gene3D" id="3.40.30.10">
    <property type="entry name" value="Glutaredoxin"/>
    <property type="match status" value="1"/>
</dbReference>
<comment type="similarity">
    <text evidence="2">Belongs to the thioredoxin family.</text>
</comment>
<reference evidence="4" key="2">
    <citation type="submission" date="2013-10" db="EMBL/GenBank/DDBJ databases">
        <authorList>
            <person name="Aslett M."/>
        </authorList>
    </citation>
    <scope>NUCLEOTIDE SEQUENCE [LARGE SCALE GENOMIC DNA]</scope>
    <source>
        <strain evidence="4">Houghton</strain>
    </source>
</reference>
<evidence type="ECO:0000313" key="4">
    <source>
        <dbReference type="EMBL" id="CDJ41428.1"/>
    </source>
</evidence>
<evidence type="ECO:0000259" key="3">
    <source>
        <dbReference type="PROSITE" id="PS51352"/>
    </source>
</evidence>
<dbReference type="CDD" id="cd02947">
    <property type="entry name" value="TRX_family"/>
    <property type="match status" value="1"/>
</dbReference>
<dbReference type="PIRSF" id="PIRSF000077">
    <property type="entry name" value="Thioredoxin"/>
    <property type="match status" value="1"/>
</dbReference>
<reference evidence="4" key="1">
    <citation type="submission" date="2013-10" db="EMBL/GenBank/DDBJ databases">
        <title>Genomic analysis of the causative agents of coccidiosis in chickens.</title>
        <authorList>
            <person name="Reid A.J."/>
            <person name="Blake D."/>
            <person name="Billington K."/>
            <person name="Browne H."/>
            <person name="Dunn M."/>
            <person name="Hung S."/>
            <person name="Kawahara F."/>
            <person name="Miranda-Saavedra D."/>
            <person name="Mourier T."/>
            <person name="Nagra H."/>
            <person name="Otto T.D."/>
            <person name="Rawlings N."/>
            <person name="Sanchez A."/>
            <person name="Sanders M."/>
            <person name="Subramaniam C."/>
            <person name="Tay Y."/>
            <person name="Dear P."/>
            <person name="Doerig C."/>
            <person name="Gruber A."/>
            <person name="Parkinson J."/>
            <person name="Shirley M."/>
            <person name="Wan K.L."/>
            <person name="Berriman M."/>
            <person name="Tomley F."/>
            <person name="Pain A."/>
        </authorList>
    </citation>
    <scope>NUCLEOTIDE SEQUENCE [LARGE SCALE GENOMIC DNA]</scope>
    <source>
        <strain evidence="4">Houghton</strain>
    </source>
</reference>
<dbReference type="InterPro" id="IPR005746">
    <property type="entry name" value="Thioredoxin"/>
</dbReference>
<dbReference type="RefSeq" id="XP_013232178.1">
    <property type="nucleotide sequence ID" value="XM_013376724.1"/>
</dbReference>
<dbReference type="AlphaFoldDB" id="U6KWY8"/>
<accession>U6KWY8</accession>